<name>A0A167D7V6_9GAMM</name>
<protein>
    <recommendedName>
        <fullName evidence="6">HTH araC/xylS-type domain-containing protein</fullName>
    </recommendedName>
</protein>
<feature type="transmembrane region" description="Helical" evidence="5">
    <location>
        <begin position="191"/>
        <end position="210"/>
    </location>
</feature>
<dbReference type="PRINTS" id="PR00032">
    <property type="entry name" value="HTHARAC"/>
</dbReference>
<dbReference type="Proteomes" id="UP000076503">
    <property type="component" value="Unassembled WGS sequence"/>
</dbReference>
<dbReference type="OrthoDB" id="345413at2"/>
<dbReference type="PANTHER" id="PTHR43280">
    <property type="entry name" value="ARAC-FAMILY TRANSCRIPTIONAL REGULATOR"/>
    <property type="match status" value="1"/>
</dbReference>
<keyword evidence="3" id="KW-0804">Transcription</keyword>
<dbReference type="PROSITE" id="PS00041">
    <property type="entry name" value="HTH_ARAC_FAMILY_1"/>
    <property type="match status" value="1"/>
</dbReference>
<dbReference type="PROSITE" id="PS01124">
    <property type="entry name" value="HTH_ARAC_FAMILY_2"/>
    <property type="match status" value="1"/>
</dbReference>
<organism evidence="7 8">
    <name type="scientific">Pseudoalteromonas luteoviolacea H33</name>
    <dbReference type="NCBI Taxonomy" id="1365251"/>
    <lineage>
        <taxon>Bacteria</taxon>
        <taxon>Pseudomonadati</taxon>
        <taxon>Pseudomonadota</taxon>
        <taxon>Gammaproteobacteria</taxon>
        <taxon>Alteromonadales</taxon>
        <taxon>Pseudoalteromonadaceae</taxon>
        <taxon>Pseudoalteromonas</taxon>
    </lineage>
</organism>
<keyword evidence="5" id="KW-0812">Transmembrane</keyword>
<dbReference type="SUPFAM" id="SSF46689">
    <property type="entry name" value="Homeodomain-like"/>
    <property type="match status" value="1"/>
</dbReference>
<keyword evidence="5" id="KW-1133">Transmembrane helix</keyword>
<evidence type="ECO:0000256" key="1">
    <source>
        <dbReference type="ARBA" id="ARBA00023015"/>
    </source>
</evidence>
<proteinExistence type="predicted"/>
<dbReference type="RefSeq" id="WP_063363110.1">
    <property type="nucleotide sequence ID" value="NZ_AUXZ01000091.1"/>
</dbReference>
<dbReference type="InterPro" id="IPR020449">
    <property type="entry name" value="Tscrpt_reg_AraC-type_HTH"/>
</dbReference>
<evidence type="ECO:0000313" key="7">
    <source>
        <dbReference type="EMBL" id="KZN48517.1"/>
    </source>
</evidence>
<dbReference type="InterPro" id="IPR009057">
    <property type="entry name" value="Homeodomain-like_sf"/>
</dbReference>
<dbReference type="GO" id="GO:0003700">
    <property type="term" value="F:DNA-binding transcription factor activity"/>
    <property type="evidence" value="ECO:0007669"/>
    <property type="project" value="InterPro"/>
</dbReference>
<evidence type="ECO:0000256" key="3">
    <source>
        <dbReference type="ARBA" id="ARBA00023163"/>
    </source>
</evidence>
<dbReference type="SMART" id="SM00342">
    <property type="entry name" value="HTH_ARAC"/>
    <property type="match status" value="1"/>
</dbReference>
<feature type="transmembrane region" description="Helical" evidence="5">
    <location>
        <begin position="60"/>
        <end position="83"/>
    </location>
</feature>
<keyword evidence="2" id="KW-0238">DNA-binding</keyword>
<feature type="transmembrane region" description="Helical" evidence="5">
    <location>
        <begin position="6"/>
        <end position="25"/>
    </location>
</feature>
<dbReference type="Pfam" id="PF12833">
    <property type="entry name" value="HTH_18"/>
    <property type="match status" value="1"/>
</dbReference>
<dbReference type="Gene3D" id="1.10.10.60">
    <property type="entry name" value="Homeodomain-like"/>
    <property type="match status" value="2"/>
</dbReference>
<accession>A0A167D7V6</accession>
<dbReference type="InterPro" id="IPR018062">
    <property type="entry name" value="HTH_AraC-typ_CS"/>
</dbReference>
<gene>
    <name evidence="7" type="ORF">N476_21835</name>
</gene>
<feature type="compositionally biased region" description="Polar residues" evidence="4">
    <location>
        <begin position="258"/>
        <end position="270"/>
    </location>
</feature>
<feature type="transmembrane region" description="Helical" evidence="5">
    <location>
        <begin position="37"/>
        <end position="54"/>
    </location>
</feature>
<dbReference type="PANTHER" id="PTHR43280:SF29">
    <property type="entry name" value="ARAC-FAMILY TRANSCRIPTIONAL REGULATOR"/>
    <property type="match status" value="1"/>
</dbReference>
<dbReference type="PATRIC" id="fig|1365251.3.peg.3835"/>
<dbReference type="InterPro" id="IPR018060">
    <property type="entry name" value="HTH_AraC"/>
</dbReference>
<feature type="domain" description="HTH araC/xylS-type" evidence="6">
    <location>
        <begin position="290"/>
        <end position="395"/>
    </location>
</feature>
<keyword evidence="5" id="KW-0472">Membrane</keyword>
<dbReference type="AlphaFoldDB" id="A0A167D7V6"/>
<sequence length="399" mass="45003">MADPIEIILTMMIVGQVCISVPILLSRAVKSALNWPLALFLFASGILALNSVTSSLLPEYYAVCTAIAFPALFLLCPSLWCYVEGLTDDIPWQFNKKRLYRYILVLPALLISGMILFLPSDVHTAVFIHDEEINSSFVSTLLVGLLIMMLLWLVQCAYTLLKIVRRLNQYRKKLKDVFSNHDKKELNWMNWLLLIAVSVWLCSLVTVFSSSLFDQALFNNNMEMFLSLLLIWCMSHFGLQQKPPLATLGGCDTRGSSKEQSNSSDGNNANDKPVAAKKYQRSALDKTQSDRIATKINSAMEQDKLYLDSNLSLQQLSKHLNISPNYISQTLNETLSMSFFDFVNHWRIEAAKPQILANHSTVLDIALDVGFNARSSFYKAFKQVTGQTPSEYRKGQVNS</sequence>
<evidence type="ECO:0000256" key="4">
    <source>
        <dbReference type="SAM" id="MobiDB-lite"/>
    </source>
</evidence>
<dbReference type="GO" id="GO:0043565">
    <property type="term" value="F:sequence-specific DNA binding"/>
    <property type="evidence" value="ECO:0007669"/>
    <property type="project" value="InterPro"/>
</dbReference>
<evidence type="ECO:0000259" key="6">
    <source>
        <dbReference type="PROSITE" id="PS01124"/>
    </source>
</evidence>
<dbReference type="EMBL" id="AUXZ01000091">
    <property type="protein sequence ID" value="KZN48517.1"/>
    <property type="molecule type" value="Genomic_DNA"/>
</dbReference>
<evidence type="ECO:0000313" key="8">
    <source>
        <dbReference type="Proteomes" id="UP000076503"/>
    </source>
</evidence>
<feature type="transmembrane region" description="Helical" evidence="5">
    <location>
        <begin position="99"/>
        <end position="118"/>
    </location>
</feature>
<reference evidence="7 8" key="1">
    <citation type="submission" date="2013-07" db="EMBL/GenBank/DDBJ databases">
        <title>Comparative Genomic and Metabolomic Analysis of Twelve Strains of Pseudoalteromonas luteoviolacea.</title>
        <authorList>
            <person name="Vynne N.G."/>
            <person name="Mansson M."/>
            <person name="Gram L."/>
        </authorList>
    </citation>
    <scope>NUCLEOTIDE SEQUENCE [LARGE SCALE GENOMIC DNA]</scope>
    <source>
        <strain evidence="7 8">H33</strain>
    </source>
</reference>
<feature type="region of interest" description="Disordered" evidence="4">
    <location>
        <begin position="250"/>
        <end position="286"/>
    </location>
</feature>
<evidence type="ECO:0000256" key="5">
    <source>
        <dbReference type="SAM" id="Phobius"/>
    </source>
</evidence>
<keyword evidence="1" id="KW-0805">Transcription regulation</keyword>
<feature type="transmembrane region" description="Helical" evidence="5">
    <location>
        <begin position="138"/>
        <end position="161"/>
    </location>
</feature>
<comment type="caution">
    <text evidence="7">The sequence shown here is derived from an EMBL/GenBank/DDBJ whole genome shotgun (WGS) entry which is preliminary data.</text>
</comment>
<evidence type="ECO:0000256" key="2">
    <source>
        <dbReference type="ARBA" id="ARBA00023125"/>
    </source>
</evidence>